<dbReference type="GO" id="GO:0003677">
    <property type="term" value="F:DNA binding"/>
    <property type="evidence" value="ECO:0007669"/>
    <property type="project" value="InterPro"/>
</dbReference>
<comment type="similarity">
    <text evidence="1">Belongs to the sigma-70 factor family. ECF subfamily.</text>
</comment>
<gene>
    <name evidence="10" type="ORF">SGUI_2180</name>
</gene>
<dbReference type="SUPFAM" id="SSF88659">
    <property type="entry name" value="Sigma3 and sigma4 domains of RNA polymerase sigma factors"/>
    <property type="match status" value="1"/>
</dbReference>
<organism evidence="10 11">
    <name type="scientific">Serinicoccus hydrothermalis</name>
    <dbReference type="NCBI Taxonomy" id="1758689"/>
    <lineage>
        <taxon>Bacteria</taxon>
        <taxon>Bacillati</taxon>
        <taxon>Actinomycetota</taxon>
        <taxon>Actinomycetes</taxon>
        <taxon>Micrococcales</taxon>
        <taxon>Ornithinimicrobiaceae</taxon>
        <taxon>Serinicoccus</taxon>
    </lineage>
</organism>
<dbReference type="InterPro" id="IPR014305">
    <property type="entry name" value="RNA_pol_sigma-G_actinobac"/>
</dbReference>
<proteinExistence type="inferred from homology"/>
<dbReference type="InterPro" id="IPR037401">
    <property type="entry name" value="SnoaL-like"/>
</dbReference>
<reference evidence="10 11" key="1">
    <citation type="submission" date="2016-03" db="EMBL/GenBank/DDBJ databases">
        <title>Shallow-sea hydrothermal system.</title>
        <authorList>
            <person name="Tang K."/>
        </authorList>
    </citation>
    <scope>NUCLEOTIDE SEQUENCE [LARGE SCALE GENOMIC DNA]</scope>
    <source>
        <strain evidence="10 11">JLT9</strain>
    </source>
</reference>
<dbReference type="CDD" id="cd06171">
    <property type="entry name" value="Sigma70_r4"/>
    <property type="match status" value="1"/>
</dbReference>
<dbReference type="SUPFAM" id="SSF88946">
    <property type="entry name" value="Sigma2 domain of RNA polymerase sigma factors"/>
    <property type="match status" value="1"/>
</dbReference>
<accession>A0A1B1NDS7</accession>
<evidence type="ECO:0000256" key="2">
    <source>
        <dbReference type="ARBA" id="ARBA00011344"/>
    </source>
</evidence>
<keyword evidence="11" id="KW-1185">Reference proteome</keyword>
<dbReference type="Proteomes" id="UP000092482">
    <property type="component" value="Chromosome"/>
</dbReference>
<sequence length="332" mass="36133">MSTQVEAPRADFEESTAPLRGELIAHCYRMLGSASEAEDLVQETYLRAWKAYHRFEGRSSVRTWMYTIATNACLTALKQQGRRPLPSGLGGPPGDPREPVVEDRSRDWLEPLPDQLVWGRDAVPVDPAEATEAAEATQLAFVAALQDLPPLQRAVLVLREVLQLSAAETASVLETTVASVNSALQRSRATIGEGLSRAGRRVDELTPADRAVFAAFCEAFERHDIPAVVAVMTDQATWQMPPFDRYYLGPADIAALVEHQCPAKVAGDLRMVPVVANGQPAVGMYLRGPDGAYRRFQLCVVDLRDGEIHGVVGFFDGSAFEHAGLPEDLPAG</sequence>
<evidence type="ECO:0000313" key="11">
    <source>
        <dbReference type="Proteomes" id="UP000092482"/>
    </source>
</evidence>
<dbReference type="Pfam" id="PF04542">
    <property type="entry name" value="Sigma70_r2"/>
    <property type="match status" value="1"/>
</dbReference>
<dbReference type="Pfam" id="PF12680">
    <property type="entry name" value="SnoaL_2"/>
    <property type="match status" value="1"/>
</dbReference>
<feature type="domain" description="RNA polymerase sigma factor 70 region 4 type 2" evidence="8">
    <location>
        <begin position="140"/>
        <end position="190"/>
    </location>
</feature>
<evidence type="ECO:0000259" key="7">
    <source>
        <dbReference type="Pfam" id="PF04542"/>
    </source>
</evidence>
<dbReference type="InterPro" id="IPR013324">
    <property type="entry name" value="RNA_pol_sigma_r3/r4-like"/>
</dbReference>
<evidence type="ECO:0000256" key="5">
    <source>
        <dbReference type="ARBA" id="ARBA00023163"/>
    </source>
</evidence>
<dbReference type="InterPro" id="IPR007627">
    <property type="entry name" value="RNA_pol_sigma70_r2"/>
</dbReference>
<evidence type="ECO:0000256" key="4">
    <source>
        <dbReference type="ARBA" id="ARBA00023082"/>
    </source>
</evidence>
<dbReference type="NCBIfam" id="TIGR02937">
    <property type="entry name" value="sigma70-ECF"/>
    <property type="match status" value="1"/>
</dbReference>
<dbReference type="PANTHER" id="PTHR43133">
    <property type="entry name" value="RNA POLYMERASE ECF-TYPE SIGMA FACTO"/>
    <property type="match status" value="1"/>
</dbReference>
<keyword evidence="4" id="KW-0731">Sigma factor</keyword>
<dbReference type="Gene3D" id="3.10.450.50">
    <property type="match status" value="1"/>
</dbReference>
<dbReference type="Gene3D" id="1.10.1740.10">
    <property type="match status" value="1"/>
</dbReference>
<dbReference type="InterPro" id="IPR014284">
    <property type="entry name" value="RNA_pol_sigma-70_dom"/>
</dbReference>
<dbReference type="Gene3D" id="1.10.10.10">
    <property type="entry name" value="Winged helix-like DNA-binding domain superfamily/Winged helix DNA-binding domain"/>
    <property type="match status" value="1"/>
</dbReference>
<dbReference type="AlphaFoldDB" id="A0A1B1NDS7"/>
<dbReference type="InterPro" id="IPR013249">
    <property type="entry name" value="RNA_pol_sigma70_r4_t2"/>
</dbReference>
<protein>
    <submittedName>
        <fullName evidence="10">RNA polymerase sigma-70 factor, ECF subfamily</fullName>
    </submittedName>
</protein>
<dbReference type="RefSeq" id="WP_066640054.1">
    <property type="nucleotide sequence ID" value="NZ_CP014989.1"/>
</dbReference>
<evidence type="ECO:0000256" key="3">
    <source>
        <dbReference type="ARBA" id="ARBA00023015"/>
    </source>
</evidence>
<comment type="subunit">
    <text evidence="2">Interacts transiently with the RNA polymerase catalytic core formed by RpoA, RpoB, RpoC and RpoZ (2 alpha, 1 beta, 1 beta' and 1 omega subunit) to form the RNA polymerase holoenzyme that can initiate transcription.</text>
</comment>
<keyword evidence="5" id="KW-0804">Transcription</keyword>
<dbReference type="STRING" id="1758689.SGUI_2180"/>
<dbReference type="SUPFAM" id="SSF54427">
    <property type="entry name" value="NTF2-like"/>
    <property type="match status" value="1"/>
</dbReference>
<feature type="region of interest" description="Disordered" evidence="6">
    <location>
        <begin position="81"/>
        <end position="101"/>
    </location>
</feature>
<dbReference type="NCBIfam" id="NF006089">
    <property type="entry name" value="PRK08241.1"/>
    <property type="match status" value="1"/>
</dbReference>
<dbReference type="InterPro" id="IPR036388">
    <property type="entry name" value="WH-like_DNA-bd_sf"/>
</dbReference>
<keyword evidence="3" id="KW-0805">Transcription regulation</keyword>
<dbReference type="GO" id="GO:0016987">
    <property type="term" value="F:sigma factor activity"/>
    <property type="evidence" value="ECO:0007669"/>
    <property type="project" value="UniProtKB-KW"/>
</dbReference>
<evidence type="ECO:0000259" key="9">
    <source>
        <dbReference type="Pfam" id="PF12680"/>
    </source>
</evidence>
<dbReference type="NCBIfam" id="TIGR02960">
    <property type="entry name" value="SigX5"/>
    <property type="match status" value="1"/>
</dbReference>
<dbReference type="InterPro" id="IPR032710">
    <property type="entry name" value="NTF2-like_dom_sf"/>
</dbReference>
<dbReference type="InterPro" id="IPR039425">
    <property type="entry name" value="RNA_pol_sigma-70-like"/>
</dbReference>
<dbReference type="KEGG" id="serj:SGUI_2180"/>
<evidence type="ECO:0000256" key="6">
    <source>
        <dbReference type="SAM" id="MobiDB-lite"/>
    </source>
</evidence>
<dbReference type="Pfam" id="PF08281">
    <property type="entry name" value="Sigma70_r4_2"/>
    <property type="match status" value="1"/>
</dbReference>
<feature type="domain" description="RNA polymerase sigma-70 region 2" evidence="7">
    <location>
        <begin position="21"/>
        <end position="83"/>
    </location>
</feature>
<name>A0A1B1NDS7_9MICO</name>
<evidence type="ECO:0000259" key="8">
    <source>
        <dbReference type="Pfam" id="PF08281"/>
    </source>
</evidence>
<dbReference type="EMBL" id="CP014989">
    <property type="protein sequence ID" value="ANS79576.1"/>
    <property type="molecule type" value="Genomic_DNA"/>
</dbReference>
<dbReference type="InterPro" id="IPR013325">
    <property type="entry name" value="RNA_pol_sigma_r2"/>
</dbReference>
<feature type="domain" description="SnoaL-like" evidence="9">
    <location>
        <begin position="214"/>
        <end position="308"/>
    </location>
</feature>
<dbReference type="PANTHER" id="PTHR43133:SF65">
    <property type="entry name" value="ECF RNA POLYMERASE SIGMA FACTOR SIGG"/>
    <property type="match status" value="1"/>
</dbReference>
<dbReference type="OrthoDB" id="7376212at2"/>
<evidence type="ECO:0000313" key="10">
    <source>
        <dbReference type="EMBL" id="ANS79576.1"/>
    </source>
</evidence>
<dbReference type="GO" id="GO:0006352">
    <property type="term" value="P:DNA-templated transcription initiation"/>
    <property type="evidence" value="ECO:0007669"/>
    <property type="project" value="InterPro"/>
</dbReference>
<evidence type="ECO:0000256" key="1">
    <source>
        <dbReference type="ARBA" id="ARBA00010641"/>
    </source>
</evidence>